<comment type="similarity">
    <text evidence="3 9">Belongs to the nonaspanin (TM9SF) (TC 9.A.2) family.</text>
</comment>
<evidence type="ECO:0000256" key="6">
    <source>
        <dbReference type="ARBA" id="ARBA00022989"/>
    </source>
</evidence>
<keyword evidence="5 9" id="KW-0732">Signal</keyword>
<gene>
    <name evidence="11" type="ORF">PDIGIT_LOCUS12818</name>
</gene>
<comment type="caution">
    <text evidence="11">The sequence shown here is derived from an EMBL/GenBank/DDBJ whole genome shotgun (WGS) entry which is preliminary data.</text>
</comment>
<comment type="subcellular location">
    <subcellularLocation>
        <location evidence="2">Golgi apparatus</location>
    </subcellularLocation>
    <subcellularLocation>
        <location evidence="1">Membrane</location>
        <topology evidence="1">Multi-pass membrane protein</topology>
    </subcellularLocation>
</comment>
<keyword evidence="12" id="KW-1185">Reference proteome</keyword>
<dbReference type="InterPro" id="IPR004240">
    <property type="entry name" value="EMP70"/>
</dbReference>
<feature type="transmembrane region" description="Helical" evidence="9">
    <location>
        <begin position="522"/>
        <end position="545"/>
    </location>
</feature>
<dbReference type="EMBL" id="CAOQHR010000009">
    <property type="protein sequence ID" value="CAI6339655.1"/>
    <property type="molecule type" value="Genomic_DNA"/>
</dbReference>
<feature type="transmembrane region" description="Helical" evidence="9">
    <location>
        <begin position="616"/>
        <end position="634"/>
    </location>
</feature>
<evidence type="ECO:0000256" key="9">
    <source>
        <dbReference type="RuleBase" id="RU363079"/>
    </source>
</evidence>
<dbReference type="Proteomes" id="UP001152607">
    <property type="component" value="Unassembled WGS sequence"/>
</dbReference>
<comment type="caution">
    <text evidence="9">Lacks conserved residue(s) required for the propagation of feature annotation.</text>
</comment>
<feature type="region of interest" description="Disordered" evidence="10">
    <location>
        <begin position="401"/>
        <end position="424"/>
    </location>
</feature>
<sequence length="827" mass="90765">MHLETRGKALLCATIWSLAVEAAWVPGFTPQTYRDGDILPLLQTRASSPHTSSPDHAYANLPIACPPSSHYPGTSSRIPLSLAQIARGDRITVSQHNLVFGIDEVDKLLCTLDLDTSAARRAKDLIAKGYRQEWVLDGLPGVQAWRNISGTGRYHARGASLGAKIEDEHNVDAMRKGVPQAYEVYNHMDLLIRYRSLGRPRQLDALLSLPEARRDEELAKLQGVEWERVVVGFEMFPRSRKVAATMAAGKAVEKRMRIWPLPVSTGTGRTMRKGKKVEVIDGGKEEGKVRVPVTYSVYWREEKREDDGGLEWEDRWERFTLAEEAESTVPYKFSVWTWVIWLVFGYWLGSGPSKDAEEENKDDDSSIPPQAIKSVQMQPNKKPGKAKKSYGLLSQQHKSAIPQSSLSDDEDEKQSLKPAPLPPNISSPRFRTYISTFLPPFLGAGIQSLTLLTTIFSIYLLNFAHVPYFSHFLTLSILTHLTLLVSSGYVSFYVHTTTQSYPAHRSALPQPTFQNLLQKNTLLTIFTLPILTLVATWLINLNVWWQAGGTAIPFSTVIAAGTLWVFIQATLVLAGSWYAAVELSEKSSATTSTTAIIRSSISTAVTFPPPSRFKTAFCFVLAGLAPFVVAWGALEGLSLAFFCRRQELYIHIKVLTAKFDAQFQCSGAYSSIWSARGWSGVMGTWEGLFILGLVGIFSGMTVVLSTKISGSILLGGKGRGGDKHTLTTQHQQQHNPTAALLSHCTLATTPALILYILLQYTSLTNPLRPVGVIPALLYAAYTALACIVCALGCAALGSLSVGFGGWGMRGQGGVREGVRGGGGMKDR</sequence>
<evidence type="ECO:0000256" key="8">
    <source>
        <dbReference type="ARBA" id="ARBA00023136"/>
    </source>
</evidence>
<keyword evidence="4 9" id="KW-0812">Transmembrane</keyword>
<feature type="region of interest" description="Disordered" evidence="10">
    <location>
        <begin position="353"/>
        <end position="388"/>
    </location>
</feature>
<dbReference type="GO" id="GO:0005794">
    <property type="term" value="C:Golgi apparatus"/>
    <property type="evidence" value="ECO:0007669"/>
    <property type="project" value="UniProtKB-SubCell"/>
</dbReference>
<evidence type="ECO:0000256" key="10">
    <source>
        <dbReference type="SAM" id="MobiDB-lite"/>
    </source>
</evidence>
<keyword evidence="8 9" id="KW-0472">Membrane</keyword>
<keyword evidence="6 9" id="KW-1133">Transmembrane helix</keyword>
<evidence type="ECO:0000256" key="1">
    <source>
        <dbReference type="ARBA" id="ARBA00004141"/>
    </source>
</evidence>
<feature type="transmembrane region" description="Helical" evidence="9">
    <location>
        <begin position="737"/>
        <end position="758"/>
    </location>
</feature>
<proteinExistence type="inferred from homology"/>
<name>A0A9W4UPC8_9PLEO</name>
<evidence type="ECO:0000256" key="5">
    <source>
        <dbReference type="ARBA" id="ARBA00022729"/>
    </source>
</evidence>
<evidence type="ECO:0000256" key="4">
    <source>
        <dbReference type="ARBA" id="ARBA00022692"/>
    </source>
</evidence>
<dbReference type="OrthoDB" id="1666796at2759"/>
<dbReference type="Pfam" id="PF02990">
    <property type="entry name" value="EMP70"/>
    <property type="match status" value="1"/>
</dbReference>
<feature type="transmembrane region" description="Helical" evidence="9">
    <location>
        <begin position="557"/>
        <end position="580"/>
    </location>
</feature>
<evidence type="ECO:0000313" key="12">
    <source>
        <dbReference type="Proteomes" id="UP001152607"/>
    </source>
</evidence>
<evidence type="ECO:0000256" key="3">
    <source>
        <dbReference type="ARBA" id="ARBA00005227"/>
    </source>
</evidence>
<evidence type="ECO:0000256" key="7">
    <source>
        <dbReference type="ARBA" id="ARBA00023034"/>
    </source>
</evidence>
<evidence type="ECO:0000313" key="11">
    <source>
        <dbReference type="EMBL" id="CAI6339655.1"/>
    </source>
</evidence>
<reference evidence="11" key="1">
    <citation type="submission" date="2023-01" db="EMBL/GenBank/DDBJ databases">
        <authorList>
            <person name="Van Ghelder C."/>
            <person name="Rancurel C."/>
        </authorList>
    </citation>
    <scope>NUCLEOTIDE SEQUENCE</scope>
    <source>
        <strain evidence="11">CNCM I-4278</strain>
    </source>
</reference>
<dbReference type="GO" id="GO:0016020">
    <property type="term" value="C:membrane"/>
    <property type="evidence" value="ECO:0007669"/>
    <property type="project" value="UniProtKB-SubCell"/>
</dbReference>
<feature type="signal peptide" evidence="9">
    <location>
        <begin position="1"/>
        <end position="22"/>
    </location>
</feature>
<organism evidence="11 12">
    <name type="scientific">Periconia digitata</name>
    <dbReference type="NCBI Taxonomy" id="1303443"/>
    <lineage>
        <taxon>Eukaryota</taxon>
        <taxon>Fungi</taxon>
        <taxon>Dikarya</taxon>
        <taxon>Ascomycota</taxon>
        <taxon>Pezizomycotina</taxon>
        <taxon>Dothideomycetes</taxon>
        <taxon>Pleosporomycetidae</taxon>
        <taxon>Pleosporales</taxon>
        <taxon>Massarineae</taxon>
        <taxon>Periconiaceae</taxon>
        <taxon>Periconia</taxon>
    </lineage>
</organism>
<feature type="transmembrane region" description="Helical" evidence="9">
    <location>
        <begin position="437"/>
        <end position="460"/>
    </location>
</feature>
<accession>A0A9W4UPC8</accession>
<feature type="transmembrane region" description="Helical" evidence="9">
    <location>
        <begin position="472"/>
        <end position="494"/>
    </location>
</feature>
<protein>
    <recommendedName>
        <fullName evidence="9">Transmembrane 9 superfamily member</fullName>
    </recommendedName>
</protein>
<dbReference type="AlphaFoldDB" id="A0A9W4UPC8"/>
<keyword evidence="7" id="KW-0333">Golgi apparatus</keyword>
<evidence type="ECO:0000256" key="2">
    <source>
        <dbReference type="ARBA" id="ARBA00004555"/>
    </source>
</evidence>
<dbReference type="GO" id="GO:0072657">
    <property type="term" value="P:protein localization to membrane"/>
    <property type="evidence" value="ECO:0007669"/>
    <property type="project" value="TreeGrafter"/>
</dbReference>
<dbReference type="PANTHER" id="PTHR10766:SF55">
    <property type="entry name" value="TRANSMEMBRANE 9 SUPERFAMILY MEMBER 4"/>
    <property type="match status" value="1"/>
</dbReference>
<feature type="transmembrane region" description="Helical" evidence="9">
    <location>
        <begin position="778"/>
        <end position="799"/>
    </location>
</feature>
<feature type="chain" id="PRO_5041021623" description="Transmembrane 9 superfamily member" evidence="9">
    <location>
        <begin position="23"/>
        <end position="827"/>
    </location>
</feature>
<dbReference type="PANTHER" id="PTHR10766">
    <property type="entry name" value="TRANSMEMBRANE 9 SUPERFAMILY PROTEIN"/>
    <property type="match status" value="1"/>
</dbReference>